<dbReference type="InParanoid" id="W3WMG0"/>
<evidence type="ECO:0000256" key="1">
    <source>
        <dbReference type="SAM" id="MobiDB-lite"/>
    </source>
</evidence>
<feature type="region of interest" description="Disordered" evidence="1">
    <location>
        <begin position="111"/>
        <end position="131"/>
    </location>
</feature>
<evidence type="ECO:0000313" key="3">
    <source>
        <dbReference type="Proteomes" id="UP000030651"/>
    </source>
</evidence>
<feature type="region of interest" description="Disordered" evidence="1">
    <location>
        <begin position="148"/>
        <end position="174"/>
    </location>
</feature>
<sequence length="174" mass="19198">MLPTLTQRPGQVKVTMNLEDGQTCADAMRAFSDADIFDVQVYVFDRDGRHDGKQSIHIRLTSPFDTLRMVGSCPHAAKFELNIIGRDNRMRRGWNFLGCSDQDNVERLLGKTQGGSNEAHGSETLDGSNEVMGNDILSISDETRVKADDGGFESPDLYSIPAFGQGENTKNNRA</sequence>
<dbReference type="KEGG" id="pfy:PFICI_13542"/>
<keyword evidence="3" id="KW-1185">Reference proteome</keyword>
<evidence type="ECO:0000313" key="2">
    <source>
        <dbReference type="EMBL" id="ETS75058.1"/>
    </source>
</evidence>
<reference evidence="3" key="1">
    <citation type="journal article" date="2015" name="BMC Genomics">
        <title>Genomic and transcriptomic analysis of the endophytic fungus Pestalotiopsis fici reveals its lifestyle and high potential for synthesis of natural products.</title>
        <authorList>
            <person name="Wang X."/>
            <person name="Zhang X."/>
            <person name="Liu L."/>
            <person name="Xiang M."/>
            <person name="Wang W."/>
            <person name="Sun X."/>
            <person name="Che Y."/>
            <person name="Guo L."/>
            <person name="Liu G."/>
            <person name="Guo L."/>
            <person name="Wang C."/>
            <person name="Yin W.B."/>
            <person name="Stadler M."/>
            <person name="Zhang X."/>
            <person name="Liu X."/>
        </authorList>
    </citation>
    <scope>NUCLEOTIDE SEQUENCE [LARGE SCALE GENOMIC DNA]</scope>
    <source>
        <strain evidence="3">W106-1 / CGMCC3.15140</strain>
    </source>
</reference>
<accession>W3WMG0</accession>
<dbReference type="GeneID" id="19278555"/>
<dbReference type="AlphaFoldDB" id="W3WMG0"/>
<organism evidence="2 3">
    <name type="scientific">Pestalotiopsis fici (strain W106-1 / CGMCC3.15140)</name>
    <dbReference type="NCBI Taxonomy" id="1229662"/>
    <lineage>
        <taxon>Eukaryota</taxon>
        <taxon>Fungi</taxon>
        <taxon>Dikarya</taxon>
        <taxon>Ascomycota</taxon>
        <taxon>Pezizomycotina</taxon>
        <taxon>Sordariomycetes</taxon>
        <taxon>Xylariomycetidae</taxon>
        <taxon>Amphisphaeriales</taxon>
        <taxon>Sporocadaceae</taxon>
        <taxon>Pestalotiopsis</taxon>
    </lineage>
</organism>
<dbReference type="RefSeq" id="XP_007840314.1">
    <property type="nucleotide sequence ID" value="XM_007842123.1"/>
</dbReference>
<gene>
    <name evidence="2" type="ORF">PFICI_13542</name>
</gene>
<dbReference type="HOGENOM" id="CLU_1540592_0_0_1"/>
<proteinExistence type="predicted"/>
<dbReference type="EMBL" id="KI912119">
    <property type="protein sequence ID" value="ETS75058.1"/>
    <property type="molecule type" value="Genomic_DNA"/>
</dbReference>
<name>W3WMG0_PESFW</name>
<dbReference type="Proteomes" id="UP000030651">
    <property type="component" value="Unassembled WGS sequence"/>
</dbReference>
<protein>
    <submittedName>
        <fullName evidence="2">Uncharacterized protein</fullName>
    </submittedName>
</protein>